<evidence type="ECO:0000313" key="8">
    <source>
        <dbReference type="EMBL" id="JAS93602.1"/>
    </source>
</evidence>
<dbReference type="Gene3D" id="3.90.1150.10">
    <property type="entry name" value="Aspartate Aminotransferase, domain 1"/>
    <property type="match status" value="1"/>
</dbReference>
<keyword evidence="6" id="KW-0663">Pyridoxal phosphate</keyword>
<evidence type="ECO:0000256" key="1">
    <source>
        <dbReference type="ARBA" id="ARBA00001933"/>
    </source>
</evidence>
<reference evidence="8" key="1">
    <citation type="submission" date="2015-11" db="EMBL/GenBank/DDBJ databases">
        <title>De novo transcriptome assembly of four potential Pierce s Disease insect vectors from Arizona vineyards.</title>
        <authorList>
            <person name="Tassone E.E."/>
        </authorList>
    </citation>
    <scope>NUCLEOTIDE SEQUENCE</scope>
</reference>
<keyword evidence="4" id="KW-0032">Aminotransferase</keyword>
<dbReference type="FunFam" id="3.40.640.10:FF:000053">
    <property type="entry name" value="Aminotransferase, class I"/>
    <property type="match status" value="1"/>
</dbReference>
<dbReference type="InterPro" id="IPR004839">
    <property type="entry name" value="Aminotransferase_I/II_large"/>
</dbReference>
<feature type="domain" description="Aminotransferase class I/classII large" evidence="7">
    <location>
        <begin position="139"/>
        <end position="473"/>
    </location>
</feature>
<comment type="similarity">
    <text evidence="2">Belongs to the class-I pyridoxal-phosphate-dependent aminotransferase family.</text>
</comment>
<evidence type="ECO:0000256" key="3">
    <source>
        <dbReference type="ARBA" id="ARBA00011738"/>
    </source>
</evidence>
<gene>
    <name evidence="8" type="ORF">g.1716</name>
</gene>
<dbReference type="GO" id="GO:0016212">
    <property type="term" value="F:kynurenine-oxoglutarate transaminase activity"/>
    <property type="evidence" value="ECO:0007669"/>
    <property type="project" value="TreeGrafter"/>
</dbReference>
<evidence type="ECO:0000256" key="6">
    <source>
        <dbReference type="ARBA" id="ARBA00022898"/>
    </source>
</evidence>
<comment type="subunit">
    <text evidence="3">Homodimer.</text>
</comment>
<protein>
    <recommendedName>
        <fullName evidence="7">Aminotransferase class I/classII large domain-containing protein</fullName>
    </recommendedName>
</protein>
<accession>A0A1B6J365</accession>
<dbReference type="SUPFAM" id="SSF53383">
    <property type="entry name" value="PLP-dependent transferases"/>
    <property type="match status" value="1"/>
</dbReference>
<name>A0A1B6J365_9HEMI</name>
<keyword evidence="5" id="KW-0808">Transferase</keyword>
<dbReference type="Gene3D" id="3.40.640.10">
    <property type="entry name" value="Type I PLP-dependent aspartate aminotransferase-like (Major domain)"/>
    <property type="match status" value="1"/>
</dbReference>
<dbReference type="InterPro" id="IPR015421">
    <property type="entry name" value="PyrdxlP-dep_Trfase_major"/>
</dbReference>
<dbReference type="AlphaFoldDB" id="A0A1B6J365"/>
<evidence type="ECO:0000259" key="7">
    <source>
        <dbReference type="Pfam" id="PF00155"/>
    </source>
</evidence>
<dbReference type="InterPro" id="IPR015422">
    <property type="entry name" value="PyrdxlP-dep_Trfase_small"/>
</dbReference>
<dbReference type="InterPro" id="IPR015424">
    <property type="entry name" value="PyrdxlP-dep_Trfase"/>
</dbReference>
<comment type="cofactor">
    <cofactor evidence="1">
        <name>pyridoxal 5'-phosphate</name>
        <dbReference type="ChEBI" id="CHEBI:597326"/>
    </cofactor>
</comment>
<dbReference type="CDD" id="cd00609">
    <property type="entry name" value="AAT_like"/>
    <property type="match status" value="1"/>
</dbReference>
<dbReference type="Pfam" id="PF00155">
    <property type="entry name" value="Aminotran_1_2"/>
    <property type="match status" value="1"/>
</dbReference>
<dbReference type="PANTHER" id="PTHR42790:SF19">
    <property type="entry name" value="KYNURENINE_ALPHA-AMINOADIPATE AMINOTRANSFERASE, MITOCHONDRIAL"/>
    <property type="match status" value="1"/>
</dbReference>
<dbReference type="FunFam" id="3.90.1150.10:FF:000166">
    <property type="entry name" value="Kynurenine/alpha-aminoadipate aminotransferase, mitochondrial"/>
    <property type="match status" value="1"/>
</dbReference>
<dbReference type="GO" id="GO:1901605">
    <property type="term" value="P:alpha-amino acid metabolic process"/>
    <property type="evidence" value="ECO:0007669"/>
    <property type="project" value="TreeGrafter"/>
</dbReference>
<proteinExistence type="inferred from homology"/>
<dbReference type="GO" id="GO:0030170">
    <property type="term" value="F:pyridoxal phosphate binding"/>
    <property type="evidence" value="ECO:0007669"/>
    <property type="project" value="InterPro"/>
</dbReference>
<evidence type="ECO:0000256" key="2">
    <source>
        <dbReference type="ARBA" id="ARBA00007441"/>
    </source>
</evidence>
<sequence>AVEVQRSFTYIAGEFKMSLLFVIFRCKVANLSSIDRTNKKLLQTLVSLCQKCNDSSTRMASHDTSQQGRITDYNYFFNTKARRRMPSILRELLKKPLPPQGITFGVGVPNVQTFPFQEISVKLKNGSSYKIDGKDLEVALQYLPSLGYPPLLKQLQDLQDKIHGPQDWTKQSLMVTSGSSEAMAAVFDMILTHGDPIIIAIPLYSGVAEMLRPYNPQYIGLEQDKDGVQPHQLRRLLEERVQEDKPLPKLMYINPTACNPTGRNLSLQRRKELYKIASEYNFLILEDDPYYFLSLMEEDTASLLSMDVEGRVIRAESFSKILSSGLRVGFVTGPSPLIRQIELHIQVSSLHTAGVPQVIVSKLLKSWDHEGYLQHIEQVKKFYRERRDLMVAACNRYLKDVAEWNVPTGGMFLWVKVPVLKDTWSLAMKHCMEKHLIVVPGHPFTAGLTPPQYNYIRLSYSLASPEQMDKGVKLLAEIIQEAVKNGN</sequence>
<evidence type="ECO:0000256" key="5">
    <source>
        <dbReference type="ARBA" id="ARBA00022679"/>
    </source>
</evidence>
<evidence type="ECO:0000256" key="4">
    <source>
        <dbReference type="ARBA" id="ARBA00022576"/>
    </source>
</evidence>
<dbReference type="PANTHER" id="PTHR42790">
    <property type="entry name" value="AMINOTRANSFERASE"/>
    <property type="match status" value="1"/>
</dbReference>
<feature type="non-terminal residue" evidence="8">
    <location>
        <position position="1"/>
    </location>
</feature>
<dbReference type="EMBL" id="GECU01014104">
    <property type="protein sequence ID" value="JAS93602.1"/>
    <property type="molecule type" value="Transcribed_RNA"/>
</dbReference>
<dbReference type="InterPro" id="IPR050859">
    <property type="entry name" value="Class-I_PLP-dep_aminotransf"/>
</dbReference>
<organism evidence="8">
    <name type="scientific">Homalodisca liturata</name>
    <dbReference type="NCBI Taxonomy" id="320908"/>
    <lineage>
        <taxon>Eukaryota</taxon>
        <taxon>Metazoa</taxon>
        <taxon>Ecdysozoa</taxon>
        <taxon>Arthropoda</taxon>
        <taxon>Hexapoda</taxon>
        <taxon>Insecta</taxon>
        <taxon>Pterygota</taxon>
        <taxon>Neoptera</taxon>
        <taxon>Paraneoptera</taxon>
        <taxon>Hemiptera</taxon>
        <taxon>Auchenorrhyncha</taxon>
        <taxon>Membracoidea</taxon>
        <taxon>Cicadellidae</taxon>
        <taxon>Cicadellinae</taxon>
        <taxon>Proconiini</taxon>
        <taxon>Homalodisca</taxon>
    </lineage>
</organism>